<dbReference type="SUPFAM" id="SSF118116">
    <property type="entry name" value="DNA mismatch repair protein MutL"/>
    <property type="match status" value="1"/>
</dbReference>
<dbReference type="InterPro" id="IPR014790">
    <property type="entry name" value="MutL_C"/>
</dbReference>
<dbReference type="PANTHER" id="PTHR10073:SF47">
    <property type="entry name" value="DNA MISMATCH REPAIR PROTEIN MLH3"/>
    <property type="match status" value="1"/>
</dbReference>
<proteinExistence type="predicted"/>
<dbReference type="InterPro" id="IPR042120">
    <property type="entry name" value="MutL_C_dimsub"/>
</dbReference>
<dbReference type="EMBL" id="ML119693">
    <property type="protein sequence ID" value="RPA79923.1"/>
    <property type="molecule type" value="Genomic_DNA"/>
</dbReference>
<feature type="domain" description="MutL C-terminal dimerisation" evidence="1">
    <location>
        <begin position="33"/>
        <end position="213"/>
    </location>
</feature>
<dbReference type="InterPro" id="IPR038973">
    <property type="entry name" value="MutL/Mlh/Pms-like"/>
</dbReference>
<keyword evidence="3" id="KW-1185">Reference proteome</keyword>
<organism evidence="2 3">
    <name type="scientific">Ascobolus immersus RN42</name>
    <dbReference type="NCBI Taxonomy" id="1160509"/>
    <lineage>
        <taxon>Eukaryota</taxon>
        <taxon>Fungi</taxon>
        <taxon>Dikarya</taxon>
        <taxon>Ascomycota</taxon>
        <taxon>Pezizomycotina</taxon>
        <taxon>Pezizomycetes</taxon>
        <taxon>Pezizales</taxon>
        <taxon>Ascobolaceae</taxon>
        <taxon>Ascobolus</taxon>
    </lineage>
</organism>
<feature type="non-terminal residue" evidence="2">
    <location>
        <position position="248"/>
    </location>
</feature>
<evidence type="ECO:0000313" key="2">
    <source>
        <dbReference type="EMBL" id="RPA79923.1"/>
    </source>
</evidence>
<dbReference type="STRING" id="1160509.A0A3N4I1G7"/>
<dbReference type="Gene3D" id="3.30.1540.20">
    <property type="entry name" value="MutL, C-terminal domain, dimerisation subdomain"/>
    <property type="match status" value="1"/>
</dbReference>
<dbReference type="SMART" id="SM00853">
    <property type="entry name" value="MutL_C"/>
    <property type="match status" value="1"/>
</dbReference>
<gene>
    <name evidence="2" type="ORF">BJ508DRAFT_194249</name>
</gene>
<feature type="non-terminal residue" evidence="2">
    <location>
        <position position="1"/>
    </location>
</feature>
<dbReference type="GO" id="GO:0005524">
    <property type="term" value="F:ATP binding"/>
    <property type="evidence" value="ECO:0007669"/>
    <property type="project" value="InterPro"/>
</dbReference>
<dbReference type="GO" id="GO:0140664">
    <property type="term" value="F:ATP-dependent DNA damage sensor activity"/>
    <property type="evidence" value="ECO:0007669"/>
    <property type="project" value="InterPro"/>
</dbReference>
<dbReference type="InterPro" id="IPR037198">
    <property type="entry name" value="MutL_C_sf"/>
</dbReference>
<evidence type="ECO:0000313" key="3">
    <source>
        <dbReference type="Proteomes" id="UP000275078"/>
    </source>
</evidence>
<reference evidence="2 3" key="1">
    <citation type="journal article" date="2018" name="Nat. Ecol. Evol.">
        <title>Pezizomycetes genomes reveal the molecular basis of ectomycorrhizal truffle lifestyle.</title>
        <authorList>
            <person name="Murat C."/>
            <person name="Payen T."/>
            <person name="Noel B."/>
            <person name="Kuo A."/>
            <person name="Morin E."/>
            <person name="Chen J."/>
            <person name="Kohler A."/>
            <person name="Krizsan K."/>
            <person name="Balestrini R."/>
            <person name="Da Silva C."/>
            <person name="Montanini B."/>
            <person name="Hainaut M."/>
            <person name="Levati E."/>
            <person name="Barry K.W."/>
            <person name="Belfiori B."/>
            <person name="Cichocki N."/>
            <person name="Clum A."/>
            <person name="Dockter R.B."/>
            <person name="Fauchery L."/>
            <person name="Guy J."/>
            <person name="Iotti M."/>
            <person name="Le Tacon F."/>
            <person name="Lindquist E.A."/>
            <person name="Lipzen A."/>
            <person name="Malagnac F."/>
            <person name="Mello A."/>
            <person name="Molinier V."/>
            <person name="Miyauchi S."/>
            <person name="Poulain J."/>
            <person name="Riccioni C."/>
            <person name="Rubini A."/>
            <person name="Sitrit Y."/>
            <person name="Splivallo R."/>
            <person name="Traeger S."/>
            <person name="Wang M."/>
            <person name="Zifcakova L."/>
            <person name="Wipf D."/>
            <person name="Zambonelli A."/>
            <person name="Paolocci F."/>
            <person name="Nowrousian M."/>
            <person name="Ottonello S."/>
            <person name="Baldrian P."/>
            <person name="Spatafora J.W."/>
            <person name="Henrissat B."/>
            <person name="Nagy L.G."/>
            <person name="Aury J.M."/>
            <person name="Wincker P."/>
            <person name="Grigoriev I.V."/>
            <person name="Bonfante P."/>
            <person name="Martin F.M."/>
        </authorList>
    </citation>
    <scope>NUCLEOTIDE SEQUENCE [LARGE SCALE GENOMIC DNA]</scope>
    <source>
        <strain evidence="2 3">RN42</strain>
    </source>
</reference>
<dbReference type="InterPro" id="IPR042121">
    <property type="entry name" value="MutL_C_regsub"/>
</dbReference>
<dbReference type="OrthoDB" id="429932at2759"/>
<sequence length="248" mass="27172">CGHNPEKERESFLATTSLSLQKISKDDLRHAKVIQQVDRKFILASLPSSSSSSSGDRLLVLIDQHAASERIRVEKFFEEICAEPTPSVAPGRPLLFQLGAHEVGLLERYRAHFESWGFRWQKVVVKGVPDGQSTISISTLPSLVVGRCVKEPTLAIDLLRTFAHALADSSAPSTPPSRKGKSWVEAVGSMPEKLVDMVNSKACRGAVMFNDELSLEECREIVEGLTGTRMPFICAHGRPSVVPLVELG</sequence>
<dbReference type="GO" id="GO:0016887">
    <property type="term" value="F:ATP hydrolysis activity"/>
    <property type="evidence" value="ECO:0007669"/>
    <property type="project" value="InterPro"/>
</dbReference>
<dbReference type="Pfam" id="PF08676">
    <property type="entry name" value="MutL_C"/>
    <property type="match status" value="1"/>
</dbReference>
<evidence type="ECO:0000259" key="1">
    <source>
        <dbReference type="SMART" id="SM00853"/>
    </source>
</evidence>
<dbReference type="GO" id="GO:0032300">
    <property type="term" value="C:mismatch repair complex"/>
    <property type="evidence" value="ECO:0007669"/>
    <property type="project" value="InterPro"/>
</dbReference>
<dbReference type="AlphaFoldDB" id="A0A3N4I1G7"/>
<protein>
    <recommendedName>
        <fullName evidence="1">MutL C-terminal dimerisation domain-containing protein</fullName>
    </recommendedName>
</protein>
<dbReference type="Gene3D" id="3.30.1370.100">
    <property type="entry name" value="MutL, C-terminal domain, regulatory subdomain"/>
    <property type="match status" value="1"/>
</dbReference>
<name>A0A3N4I1G7_ASCIM</name>
<accession>A0A3N4I1G7</accession>
<dbReference type="GO" id="GO:0006298">
    <property type="term" value="P:mismatch repair"/>
    <property type="evidence" value="ECO:0007669"/>
    <property type="project" value="InterPro"/>
</dbReference>
<dbReference type="Proteomes" id="UP000275078">
    <property type="component" value="Unassembled WGS sequence"/>
</dbReference>
<dbReference type="PANTHER" id="PTHR10073">
    <property type="entry name" value="DNA MISMATCH REPAIR PROTEIN MLH, PMS, MUTL"/>
    <property type="match status" value="1"/>
</dbReference>